<dbReference type="InterPro" id="IPR032466">
    <property type="entry name" value="Metal_Hydrolase"/>
</dbReference>
<organism evidence="2 3">
    <name type="scientific">Amycolatopsis xylanica</name>
    <dbReference type="NCBI Taxonomy" id="589385"/>
    <lineage>
        <taxon>Bacteria</taxon>
        <taxon>Bacillati</taxon>
        <taxon>Actinomycetota</taxon>
        <taxon>Actinomycetes</taxon>
        <taxon>Pseudonocardiales</taxon>
        <taxon>Pseudonocardiaceae</taxon>
        <taxon>Amycolatopsis</taxon>
    </lineage>
</organism>
<accession>A0A1H3HNM2</accession>
<evidence type="ECO:0000313" key="3">
    <source>
        <dbReference type="Proteomes" id="UP000199515"/>
    </source>
</evidence>
<dbReference type="PANTHER" id="PTHR22642">
    <property type="entry name" value="IMIDAZOLONEPROPIONASE"/>
    <property type="match status" value="1"/>
</dbReference>
<gene>
    <name evidence="2" type="ORF">SAMN05421504_104738</name>
</gene>
<dbReference type="InterPro" id="IPR011059">
    <property type="entry name" value="Metal-dep_hydrolase_composite"/>
</dbReference>
<name>A0A1H3HNM2_9PSEU</name>
<dbReference type="Gene3D" id="3.20.20.140">
    <property type="entry name" value="Metal-dependent hydrolases"/>
    <property type="match status" value="1"/>
</dbReference>
<dbReference type="Gene3D" id="3.10.310.70">
    <property type="match status" value="1"/>
</dbReference>
<dbReference type="Gene3D" id="2.30.40.10">
    <property type="entry name" value="Urease, subunit C, domain 1"/>
    <property type="match status" value="1"/>
</dbReference>
<dbReference type="STRING" id="589385.SAMN05421504_104738"/>
<evidence type="ECO:0000259" key="1">
    <source>
        <dbReference type="Pfam" id="PF07969"/>
    </source>
</evidence>
<sequence length="483" mass="50813">MVSMSELLLRGVRRGVGGDLADVRLSGDRVVAITPPGEPAGAAEVLDADGGTLLPGLVDAHVHTVQWAAARRRIPLEGARSAAEAVDLVAAHPCGPGELVTGAGFRDGLWPDVPHKDLLERALPGQPVALFSGDLHALWLSPAALKLVGREQHPTGVLLENDCMSATAELPVASRETQDRWVAEALEAAAARGVTGIADYEYTDTIADWTRRLAATPPPIRVDCVIARFALDLAISRGLRTGDVVPDSGGLLTVGPLKVFVDGSLNTRTAYCHDPYPGSPSFGLLETPPAELVPLLRKAWENGISPAVHAIGDHANTIALDAFAEVGCPGRIEHAQLLRAEDLARFAELGVIASVQPAQQPDDRDVADRYWASRTARAFPYGALLAAGARLEIGSDAPVAPLDPWDGIASAVSRTDDDRPAWHPEQAIPLADTLSAAARGRSGVRAGDVADLVITAEDPAESADLRAMPIRATIMGGKVTFRS</sequence>
<reference evidence="2 3" key="1">
    <citation type="submission" date="2016-10" db="EMBL/GenBank/DDBJ databases">
        <authorList>
            <person name="de Groot N.N."/>
        </authorList>
    </citation>
    <scope>NUCLEOTIDE SEQUENCE [LARGE SCALE GENOMIC DNA]</scope>
    <source>
        <strain evidence="2 3">CPCC 202699</strain>
    </source>
</reference>
<dbReference type="InterPro" id="IPR013108">
    <property type="entry name" value="Amidohydro_3"/>
</dbReference>
<dbReference type="EMBL" id="FNON01000004">
    <property type="protein sequence ID" value="SDY16835.1"/>
    <property type="molecule type" value="Genomic_DNA"/>
</dbReference>
<dbReference type="AlphaFoldDB" id="A0A1H3HNM2"/>
<feature type="domain" description="Amidohydrolase 3" evidence="1">
    <location>
        <begin position="44"/>
        <end position="481"/>
    </location>
</feature>
<dbReference type="PANTHER" id="PTHR22642:SF2">
    <property type="entry name" value="PROTEIN LONG AFTER FAR-RED 3"/>
    <property type="match status" value="1"/>
</dbReference>
<dbReference type="SUPFAM" id="SSF51556">
    <property type="entry name" value="Metallo-dependent hydrolases"/>
    <property type="match status" value="1"/>
</dbReference>
<keyword evidence="3" id="KW-1185">Reference proteome</keyword>
<proteinExistence type="predicted"/>
<dbReference type="Pfam" id="PF07969">
    <property type="entry name" value="Amidohydro_3"/>
    <property type="match status" value="1"/>
</dbReference>
<evidence type="ECO:0000313" key="2">
    <source>
        <dbReference type="EMBL" id="SDY16835.1"/>
    </source>
</evidence>
<dbReference type="Proteomes" id="UP000199515">
    <property type="component" value="Unassembled WGS sequence"/>
</dbReference>
<dbReference type="GO" id="GO:0016810">
    <property type="term" value="F:hydrolase activity, acting on carbon-nitrogen (but not peptide) bonds"/>
    <property type="evidence" value="ECO:0007669"/>
    <property type="project" value="InterPro"/>
</dbReference>
<dbReference type="SUPFAM" id="SSF51338">
    <property type="entry name" value="Composite domain of metallo-dependent hydrolases"/>
    <property type="match status" value="1"/>
</dbReference>
<protein>
    <recommendedName>
        <fullName evidence="1">Amidohydrolase 3 domain-containing protein</fullName>
    </recommendedName>
</protein>